<dbReference type="GO" id="GO:0005737">
    <property type="term" value="C:cytoplasm"/>
    <property type="evidence" value="ECO:0007669"/>
    <property type="project" value="UniProtKB-ARBA"/>
</dbReference>
<dbReference type="AlphaFoldDB" id="A0A815HUL2"/>
<dbReference type="SUPFAM" id="SSF52025">
    <property type="entry name" value="PA domain"/>
    <property type="match status" value="1"/>
</dbReference>
<dbReference type="CDD" id="cd02123">
    <property type="entry name" value="PA_C_RZF_like"/>
    <property type="match status" value="1"/>
</dbReference>
<evidence type="ECO:0000256" key="13">
    <source>
        <dbReference type="ARBA" id="ARBA00046288"/>
    </source>
</evidence>
<dbReference type="PANTHER" id="PTHR47168:SF1">
    <property type="entry name" value="OS02G0798600 PROTEIN"/>
    <property type="match status" value="1"/>
</dbReference>
<organism evidence="19 20">
    <name type="scientific">Adineta ricciae</name>
    <name type="common">Rotifer</name>
    <dbReference type="NCBI Taxonomy" id="249248"/>
    <lineage>
        <taxon>Eukaryota</taxon>
        <taxon>Metazoa</taxon>
        <taxon>Spiralia</taxon>
        <taxon>Gnathifera</taxon>
        <taxon>Rotifera</taxon>
        <taxon>Eurotatoria</taxon>
        <taxon>Bdelloidea</taxon>
        <taxon>Adinetida</taxon>
        <taxon>Adinetidae</taxon>
        <taxon>Adineta</taxon>
    </lineage>
</organism>
<dbReference type="SMART" id="SM00184">
    <property type="entry name" value="RING"/>
    <property type="match status" value="1"/>
</dbReference>
<sequence length="459" mass="52358">MMIINLFLLYYLIQTTLSDVNVYNITSELLKIFDDQNARFGPALPAAGLKGYITTTNPPNGCHKMDPPPFGIHKDGYHWIALIPRTSGTDSCEFVVKVENAQQANFSAVIIYNYEDTLLPMGSSSKDVHIPSTMITHTDGLFLISHYLYNKTTVNATPMYYVKLIPEPPFKLGVYMIPFIVVIAVSFLGLVGFILVKCHLERRRTRRHRLPRSALKQLKVKKFVKTDPWEVCIICLDEFEEGTKLRILPCDHAYHMKCIDRWLIDHRRQCPVCKRYVFPNHDHSDDEENGDRPQQRASTEHTPLISSSTTDTINTPSNLHYLPHVRRMLNPLQNDVRRISNVSSNSSGSIENLSSSSRQTATTTEIIFNQPSINSRHYGSIDESSRTAQRRAHRYFDTFNETTNDITTSMRSIVDQTNGIETTDEEDDQMHSVITSSEDNPSYVPTDEESARDTTNIHL</sequence>
<dbReference type="PROSITE" id="PS50089">
    <property type="entry name" value="ZF_RING_2"/>
    <property type="match status" value="1"/>
</dbReference>
<evidence type="ECO:0000256" key="1">
    <source>
        <dbReference type="ARBA" id="ARBA00000900"/>
    </source>
</evidence>
<keyword evidence="12" id="KW-0325">Glycoprotein</keyword>
<comment type="caution">
    <text evidence="19">The sequence shown here is derived from an EMBL/GenBank/DDBJ whole genome shotgun (WGS) entry which is preliminary data.</text>
</comment>
<feature type="compositionally biased region" description="Low complexity" evidence="15">
    <location>
        <begin position="342"/>
        <end position="357"/>
    </location>
</feature>
<dbReference type="InterPro" id="IPR003137">
    <property type="entry name" value="PA_domain"/>
</dbReference>
<evidence type="ECO:0000256" key="16">
    <source>
        <dbReference type="SAM" id="Phobius"/>
    </source>
</evidence>
<feature type="signal peptide" evidence="17">
    <location>
        <begin position="1"/>
        <end position="18"/>
    </location>
</feature>
<accession>A0A815HUL2</accession>
<evidence type="ECO:0000256" key="8">
    <source>
        <dbReference type="ARBA" id="ARBA00022771"/>
    </source>
</evidence>
<evidence type="ECO:0000256" key="2">
    <source>
        <dbReference type="ARBA" id="ARBA00004906"/>
    </source>
</evidence>
<keyword evidence="4" id="KW-0808">Transferase</keyword>
<keyword evidence="6" id="KW-0479">Metal-binding</keyword>
<keyword evidence="20" id="KW-1185">Reference proteome</keyword>
<evidence type="ECO:0000256" key="5">
    <source>
        <dbReference type="ARBA" id="ARBA00022692"/>
    </source>
</evidence>
<dbReference type="InterPro" id="IPR046450">
    <property type="entry name" value="PA_dom_sf"/>
</dbReference>
<dbReference type="SUPFAM" id="SSF57850">
    <property type="entry name" value="RING/U-box"/>
    <property type="match status" value="1"/>
</dbReference>
<evidence type="ECO:0000256" key="7">
    <source>
        <dbReference type="ARBA" id="ARBA00022729"/>
    </source>
</evidence>
<reference evidence="19" key="1">
    <citation type="submission" date="2021-02" db="EMBL/GenBank/DDBJ databases">
        <authorList>
            <person name="Nowell W R."/>
        </authorList>
    </citation>
    <scope>NUCLEOTIDE SEQUENCE</scope>
</reference>
<dbReference type="FunFam" id="3.30.40.10:FF:000824">
    <property type="entry name" value="E3 ubiquitin-protein ligase RNF13"/>
    <property type="match status" value="1"/>
</dbReference>
<feature type="region of interest" description="Disordered" evidence="15">
    <location>
        <begin position="342"/>
        <end position="361"/>
    </location>
</feature>
<dbReference type="EMBL" id="CAJNOR010002925">
    <property type="protein sequence ID" value="CAF1357451.1"/>
    <property type="molecule type" value="Genomic_DNA"/>
</dbReference>
<feature type="compositionally biased region" description="Polar residues" evidence="15">
    <location>
        <begin position="295"/>
        <end position="317"/>
    </location>
</feature>
<evidence type="ECO:0000256" key="15">
    <source>
        <dbReference type="SAM" id="MobiDB-lite"/>
    </source>
</evidence>
<feature type="region of interest" description="Disordered" evidence="15">
    <location>
        <begin position="283"/>
        <end position="317"/>
    </location>
</feature>
<keyword evidence="11 16" id="KW-0472">Membrane</keyword>
<evidence type="ECO:0000256" key="9">
    <source>
        <dbReference type="ARBA" id="ARBA00022833"/>
    </source>
</evidence>
<dbReference type="GO" id="GO:0061630">
    <property type="term" value="F:ubiquitin protein ligase activity"/>
    <property type="evidence" value="ECO:0007669"/>
    <property type="project" value="UniProtKB-EC"/>
</dbReference>
<protein>
    <recommendedName>
        <fullName evidence="3">RING-type E3 ubiquitin transferase</fullName>
        <ecNumber evidence="3">2.3.2.27</ecNumber>
    </recommendedName>
</protein>
<dbReference type="GO" id="GO:0012505">
    <property type="term" value="C:endomembrane system"/>
    <property type="evidence" value="ECO:0007669"/>
    <property type="project" value="UniProtKB-SubCell"/>
</dbReference>
<evidence type="ECO:0000256" key="6">
    <source>
        <dbReference type="ARBA" id="ARBA00022723"/>
    </source>
</evidence>
<name>A0A815HUL2_ADIRI</name>
<dbReference type="InterPro" id="IPR051653">
    <property type="entry name" value="E3_ligase_sorting_rcpt"/>
</dbReference>
<keyword evidence="10 16" id="KW-1133">Transmembrane helix</keyword>
<comment type="subcellular location">
    <subcellularLocation>
        <location evidence="13">Endomembrane system</location>
        <topology evidence="13">Single-pass type I membrane protein</topology>
    </subcellularLocation>
</comment>
<dbReference type="Proteomes" id="UP000663828">
    <property type="component" value="Unassembled WGS sequence"/>
</dbReference>
<comment type="pathway">
    <text evidence="2">Protein modification; protein ubiquitination.</text>
</comment>
<evidence type="ECO:0000256" key="14">
    <source>
        <dbReference type="PROSITE-ProRule" id="PRU00175"/>
    </source>
</evidence>
<dbReference type="EC" id="2.3.2.27" evidence="3"/>
<dbReference type="PANTHER" id="PTHR47168">
    <property type="entry name" value="RING ZINC FINGER DOMAIN SUPERFAMILY PROTEIN-RELATED"/>
    <property type="match status" value="1"/>
</dbReference>
<evidence type="ECO:0000313" key="20">
    <source>
        <dbReference type="Proteomes" id="UP000663828"/>
    </source>
</evidence>
<feature type="region of interest" description="Disordered" evidence="15">
    <location>
        <begin position="420"/>
        <end position="459"/>
    </location>
</feature>
<feature type="chain" id="PRO_5032468215" description="RING-type E3 ubiquitin transferase" evidence="17">
    <location>
        <begin position="19"/>
        <end position="459"/>
    </location>
</feature>
<evidence type="ECO:0000256" key="11">
    <source>
        <dbReference type="ARBA" id="ARBA00023136"/>
    </source>
</evidence>
<dbReference type="Pfam" id="PF02225">
    <property type="entry name" value="PA"/>
    <property type="match status" value="1"/>
</dbReference>
<dbReference type="GO" id="GO:0008270">
    <property type="term" value="F:zinc ion binding"/>
    <property type="evidence" value="ECO:0007669"/>
    <property type="project" value="UniProtKB-KW"/>
</dbReference>
<evidence type="ECO:0000256" key="4">
    <source>
        <dbReference type="ARBA" id="ARBA00022679"/>
    </source>
</evidence>
<dbReference type="InterPro" id="IPR001841">
    <property type="entry name" value="Znf_RING"/>
</dbReference>
<comment type="catalytic activity">
    <reaction evidence="1">
        <text>S-ubiquitinyl-[E2 ubiquitin-conjugating enzyme]-L-cysteine + [acceptor protein]-L-lysine = [E2 ubiquitin-conjugating enzyme]-L-cysteine + N(6)-ubiquitinyl-[acceptor protein]-L-lysine.</text>
        <dbReference type="EC" id="2.3.2.27"/>
    </reaction>
</comment>
<evidence type="ECO:0000256" key="17">
    <source>
        <dbReference type="SAM" id="SignalP"/>
    </source>
</evidence>
<dbReference type="InterPro" id="IPR044744">
    <property type="entry name" value="ZNRF4/RNF13/RNF167_PA"/>
</dbReference>
<keyword evidence="5 16" id="KW-0812">Transmembrane</keyword>
<keyword evidence="7 17" id="KW-0732">Signal</keyword>
<proteinExistence type="predicted"/>
<gene>
    <name evidence="19" type="ORF">XAT740_LOCUS31822</name>
</gene>
<dbReference type="Gene3D" id="3.50.30.30">
    <property type="match status" value="1"/>
</dbReference>
<keyword evidence="9" id="KW-0862">Zinc</keyword>
<dbReference type="Pfam" id="PF13639">
    <property type="entry name" value="zf-RING_2"/>
    <property type="match status" value="1"/>
</dbReference>
<feature type="transmembrane region" description="Helical" evidence="16">
    <location>
        <begin position="172"/>
        <end position="196"/>
    </location>
</feature>
<dbReference type="Gene3D" id="3.30.40.10">
    <property type="entry name" value="Zinc/RING finger domain, C3HC4 (zinc finger)"/>
    <property type="match status" value="1"/>
</dbReference>
<evidence type="ECO:0000313" key="19">
    <source>
        <dbReference type="EMBL" id="CAF1357451.1"/>
    </source>
</evidence>
<evidence type="ECO:0000259" key="18">
    <source>
        <dbReference type="PROSITE" id="PS50089"/>
    </source>
</evidence>
<feature type="domain" description="RING-type" evidence="18">
    <location>
        <begin position="232"/>
        <end position="274"/>
    </location>
</feature>
<evidence type="ECO:0000256" key="12">
    <source>
        <dbReference type="ARBA" id="ARBA00023180"/>
    </source>
</evidence>
<keyword evidence="8 14" id="KW-0863">Zinc-finger</keyword>
<dbReference type="InterPro" id="IPR013083">
    <property type="entry name" value="Znf_RING/FYVE/PHD"/>
</dbReference>
<feature type="compositionally biased region" description="Basic and acidic residues" evidence="15">
    <location>
        <begin position="283"/>
        <end position="294"/>
    </location>
</feature>
<evidence type="ECO:0000256" key="3">
    <source>
        <dbReference type="ARBA" id="ARBA00012483"/>
    </source>
</evidence>
<evidence type="ECO:0000256" key="10">
    <source>
        <dbReference type="ARBA" id="ARBA00022989"/>
    </source>
</evidence>